<gene>
    <name evidence="2" type="ORF">EC912_101622</name>
</gene>
<dbReference type="SUPFAM" id="SSF50249">
    <property type="entry name" value="Nucleic acid-binding proteins"/>
    <property type="match status" value="1"/>
</dbReference>
<evidence type="ECO:0000313" key="2">
    <source>
        <dbReference type="EMBL" id="TCV97605.1"/>
    </source>
</evidence>
<keyword evidence="3" id="KW-1185">Reference proteome</keyword>
<dbReference type="AlphaFoldDB" id="A0A4R3YWQ7"/>
<protein>
    <submittedName>
        <fullName evidence="2">CspA family cold shock protein</fullName>
    </submittedName>
</protein>
<organism evidence="2 3">
    <name type="scientific">Luteibacter rhizovicinus</name>
    <dbReference type="NCBI Taxonomy" id="242606"/>
    <lineage>
        <taxon>Bacteria</taxon>
        <taxon>Pseudomonadati</taxon>
        <taxon>Pseudomonadota</taxon>
        <taxon>Gammaproteobacteria</taxon>
        <taxon>Lysobacterales</taxon>
        <taxon>Rhodanobacteraceae</taxon>
        <taxon>Luteibacter</taxon>
    </lineage>
</organism>
<evidence type="ECO:0000313" key="3">
    <source>
        <dbReference type="Proteomes" id="UP000295645"/>
    </source>
</evidence>
<reference evidence="2 3" key="1">
    <citation type="submission" date="2019-03" db="EMBL/GenBank/DDBJ databases">
        <title>Above-ground endophytic microbial communities from plants in different locations in the United States.</title>
        <authorList>
            <person name="Frank C."/>
        </authorList>
    </citation>
    <scope>NUCLEOTIDE SEQUENCE [LARGE SCALE GENOMIC DNA]</scope>
    <source>
        <strain evidence="2 3">LP_13_YM</strain>
    </source>
</reference>
<dbReference type="Pfam" id="PF00313">
    <property type="entry name" value="CSD"/>
    <property type="match status" value="1"/>
</dbReference>
<name>A0A4R3YWQ7_9GAMM</name>
<sequence length="101" mass="11336">MTVGIVGYYNRRKGYGFIRPDDGEPEVIVEEKEIHAFERIFGRGRFRLGRGVRVEFEFMPVLRGRRAGKLKLCPEGETPPPSQAQAFSECDACDDRASAAA</sequence>
<dbReference type="InterPro" id="IPR012340">
    <property type="entry name" value="NA-bd_OB-fold"/>
</dbReference>
<accession>A0A4R3YWQ7</accession>
<proteinExistence type="predicted"/>
<dbReference type="InterPro" id="IPR002059">
    <property type="entry name" value="CSP_DNA-bd"/>
</dbReference>
<comment type="caution">
    <text evidence="2">The sequence shown here is derived from an EMBL/GenBank/DDBJ whole genome shotgun (WGS) entry which is preliminary data.</text>
</comment>
<dbReference type="Proteomes" id="UP000295645">
    <property type="component" value="Unassembled WGS sequence"/>
</dbReference>
<dbReference type="Gene3D" id="2.40.50.140">
    <property type="entry name" value="Nucleic acid-binding proteins"/>
    <property type="match status" value="1"/>
</dbReference>
<feature type="domain" description="CSD" evidence="1">
    <location>
        <begin position="4"/>
        <end position="70"/>
    </location>
</feature>
<dbReference type="EMBL" id="SMCS01000001">
    <property type="protein sequence ID" value="TCV97605.1"/>
    <property type="molecule type" value="Genomic_DNA"/>
</dbReference>
<dbReference type="GO" id="GO:0003676">
    <property type="term" value="F:nucleic acid binding"/>
    <property type="evidence" value="ECO:0007669"/>
    <property type="project" value="InterPro"/>
</dbReference>
<evidence type="ECO:0000259" key="1">
    <source>
        <dbReference type="Pfam" id="PF00313"/>
    </source>
</evidence>